<evidence type="ECO:0000313" key="5">
    <source>
        <dbReference type="EMBL" id="KAJ5355954.1"/>
    </source>
</evidence>
<evidence type="ECO:0000259" key="3">
    <source>
        <dbReference type="Pfam" id="PF00501"/>
    </source>
</evidence>
<evidence type="ECO:0000256" key="1">
    <source>
        <dbReference type="ARBA" id="ARBA00006432"/>
    </source>
</evidence>
<protein>
    <recommendedName>
        <fullName evidence="7">AMP-dependent synthetase/ligase domain-containing protein</fullName>
    </recommendedName>
</protein>
<comment type="similarity">
    <text evidence="1">Belongs to the ATP-dependent AMP-binding enzyme family.</text>
</comment>
<gene>
    <name evidence="5" type="ORF">N7517_010563</name>
</gene>
<keyword evidence="2" id="KW-0436">Ligase</keyword>
<dbReference type="InterPro" id="IPR045851">
    <property type="entry name" value="AMP-bd_C_sf"/>
</dbReference>
<dbReference type="PANTHER" id="PTHR24096:SF149">
    <property type="entry name" value="AMP-BINDING DOMAIN-CONTAINING PROTEIN-RELATED"/>
    <property type="match status" value="1"/>
</dbReference>
<dbReference type="GeneID" id="81467469"/>
<dbReference type="SUPFAM" id="SSF56801">
    <property type="entry name" value="Acetyl-CoA synthetase-like"/>
    <property type="match status" value="1"/>
</dbReference>
<reference evidence="5" key="1">
    <citation type="submission" date="2022-12" db="EMBL/GenBank/DDBJ databases">
        <authorList>
            <person name="Petersen C."/>
        </authorList>
    </citation>
    <scope>NUCLEOTIDE SEQUENCE</scope>
    <source>
        <strain evidence="5">IBT 3081</strain>
    </source>
</reference>
<accession>A0A9W9RBS4</accession>
<sequence>MPIESQYEPIQIPDGDLWDFIFENERRQFPGEKPIYIHAQTKRQYTWSDTKAAALEFGAALQRLWDWKKGDVLGLFSPNCIDSPAIILGALWAGGTVSPANPSYMVDELAFQLKDSRAKALVTQLACLEVATKAAQIAGIPKDRIILIGDLSDTTSKFKHFSLYNDMRFEGPMCQKPLIDAKTDLGLLAYSSGTTGRPKAVMLSHENLVANLLQIEATDEGNLKPTGGDDNHGDKILATVPYFHVYGFALLILTPAYRGITTVVMSKYDQKEFLDAVQSFRPTYATLVPPIILQLAKSPLVDAYDISSLKMVMCGAAPLTRELIEELYQKHTLPVRQVYGLSETSPVALVQRWHNCRERPGSAGTLPPNMRARFCDEEGIEISPGQTGELYLQGPNVFLGYLNNQKETLTCLDENGWFRTGDIGHVDQDGNFYITDRAKELIKYNGFQVAPAELEGLLLDHPNILDAAVIGVYSKEHVSELPRAYIVLAPGAGKTHDEAQNIALWLQKRVAPHKRLRGGVRFVDEIPRNPSGKILRRMIRARLNGSRSSMDGTTGAKL</sequence>
<keyword evidence="6" id="KW-1185">Reference proteome</keyword>
<dbReference type="FunFam" id="3.30.300.30:FF:000007">
    <property type="entry name" value="4-coumarate--CoA ligase 2"/>
    <property type="match status" value="1"/>
</dbReference>
<dbReference type="Proteomes" id="UP001147752">
    <property type="component" value="Unassembled WGS sequence"/>
</dbReference>
<dbReference type="RefSeq" id="XP_056574101.1">
    <property type="nucleotide sequence ID" value="XM_056728286.1"/>
</dbReference>
<feature type="domain" description="AMP-dependent synthetase/ligase" evidence="3">
    <location>
        <begin position="23"/>
        <end position="402"/>
    </location>
</feature>
<reference evidence="5" key="2">
    <citation type="journal article" date="2023" name="IMA Fungus">
        <title>Comparative genomic study of the Penicillium genus elucidates a diverse pangenome and 15 lateral gene transfer events.</title>
        <authorList>
            <person name="Petersen C."/>
            <person name="Sorensen T."/>
            <person name="Nielsen M.R."/>
            <person name="Sondergaard T.E."/>
            <person name="Sorensen J.L."/>
            <person name="Fitzpatrick D.A."/>
            <person name="Frisvad J.C."/>
            <person name="Nielsen K.L."/>
        </authorList>
    </citation>
    <scope>NUCLEOTIDE SEQUENCE</scope>
    <source>
        <strain evidence="5">IBT 3081</strain>
    </source>
</reference>
<evidence type="ECO:0000256" key="2">
    <source>
        <dbReference type="ARBA" id="ARBA00022598"/>
    </source>
</evidence>
<dbReference type="AlphaFoldDB" id="A0A9W9RBS4"/>
<dbReference type="Gene3D" id="3.30.300.30">
    <property type="match status" value="1"/>
</dbReference>
<dbReference type="InterPro" id="IPR042099">
    <property type="entry name" value="ANL_N_sf"/>
</dbReference>
<dbReference type="Pfam" id="PF13193">
    <property type="entry name" value="AMP-binding_C"/>
    <property type="match status" value="1"/>
</dbReference>
<dbReference type="InterPro" id="IPR000873">
    <property type="entry name" value="AMP-dep_synth/lig_dom"/>
</dbReference>
<evidence type="ECO:0008006" key="7">
    <source>
        <dbReference type="Google" id="ProtNLM"/>
    </source>
</evidence>
<dbReference type="InterPro" id="IPR020845">
    <property type="entry name" value="AMP-binding_CS"/>
</dbReference>
<evidence type="ECO:0000313" key="6">
    <source>
        <dbReference type="Proteomes" id="UP001147752"/>
    </source>
</evidence>
<dbReference type="GO" id="GO:0016405">
    <property type="term" value="F:CoA-ligase activity"/>
    <property type="evidence" value="ECO:0007669"/>
    <property type="project" value="TreeGrafter"/>
</dbReference>
<name>A0A9W9RBS4_9EURO</name>
<proteinExistence type="inferred from homology"/>
<dbReference type="CDD" id="cd05911">
    <property type="entry name" value="Firefly_Luc_like"/>
    <property type="match status" value="1"/>
</dbReference>
<dbReference type="Pfam" id="PF00501">
    <property type="entry name" value="AMP-binding"/>
    <property type="match status" value="1"/>
</dbReference>
<dbReference type="PANTHER" id="PTHR24096">
    <property type="entry name" value="LONG-CHAIN-FATTY-ACID--COA LIGASE"/>
    <property type="match status" value="1"/>
</dbReference>
<dbReference type="EMBL" id="JAPZBT010000006">
    <property type="protein sequence ID" value="KAJ5355954.1"/>
    <property type="molecule type" value="Genomic_DNA"/>
</dbReference>
<evidence type="ECO:0000259" key="4">
    <source>
        <dbReference type="Pfam" id="PF13193"/>
    </source>
</evidence>
<dbReference type="PROSITE" id="PS00455">
    <property type="entry name" value="AMP_BINDING"/>
    <property type="match status" value="1"/>
</dbReference>
<organism evidence="5 6">
    <name type="scientific">Penicillium concentricum</name>
    <dbReference type="NCBI Taxonomy" id="293559"/>
    <lineage>
        <taxon>Eukaryota</taxon>
        <taxon>Fungi</taxon>
        <taxon>Dikarya</taxon>
        <taxon>Ascomycota</taxon>
        <taxon>Pezizomycotina</taxon>
        <taxon>Eurotiomycetes</taxon>
        <taxon>Eurotiomycetidae</taxon>
        <taxon>Eurotiales</taxon>
        <taxon>Aspergillaceae</taxon>
        <taxon>Penicillium</taxon>
    </lineage>
</organism>
<dbReference type="Gene3D" id="3.40.50.12780">
    <property type="entry name" value="N-terminal domain of ligase-like"/>
    <property type="match status" value="1"/>
</dbReference>
<dbReference type="OrthoDB" id="6509636at2759"/>
<feature type="domain" description="AMP-binding enzyme C-terminal" evidence="4">
    <location>
        <begin position="453"/>
        <end position="533"/>
    </location>
</feature>
<dbReference type="InterPro" id="IPR025110">
    <property type="entry name" value="AMP-bd_C"/>
</dbReference>
<comment type="caution">
    <text evidence="5">The sequence shown here is derived from an EMBL/GenBank/DDBJ whole genome shotgun (WGS) entry which is preliminary data.</text>
</comment>